<keyword evidence="1" id="KW-1133">Transmembrane helix</keyword>
<gene>
    <name evidence="2" type="ordered locus">MAE_37220</name>
</gene>
<keyword evidence="3" id="KW-1185">Reference proteome</keyword>
<proteinExistence type="predicted"/>
<evidence type="ECO:0000313" key="2">
    <source>
        <dbReference type="EMBL" id="BAG03544.1"/>
    </source>
</evidence>
<accession>B0JNW4</accession>
<dbReference type="Proteomes" id="UP000001510">
    <property type="component" value="Chromosome"/>
</dbReference>
<dbReference type="STRING" id="449447.MAE_37220"/>
<organism evidence="2 3">
    <name type="scientific">Microcystis aeruginosa (strain NIES-843 / IAM M-2473)</name>
    <dbReference type="NCBI Taxonomy" id="449447"/>
    <lineage>
        <taxon>Bacteria</taxon>
        <taxon>Bacillati</taxon>
        <taxon>Cyanobacteriota</taxon>
        <taxon>Cyanophyceae</taxon>
        <taxon>Oscillatoriophycideae</taxon>
        <taxon>Chroococcales</taxon>
        <taxon>Microcystaceae</taxon>
        <taxon>Microcystis</taxon>
    </lineage>
</organism>
<sequence>MKECKFKSSQVYWDFDKFCLYKLALSIQFLIAVILLVKYKVVVLASLRARRRYQIQLSR</sequence>
<dbReference type="EMBL" id="AP009552">
    <property type="protein sequence ID" value="BAG03544.1"/>
    <property type="molecule type" value="Genomic_DNA"/>
</dbReference>
<dbReference type="AlphaFoldDB" id="B0JNW4"/>
<protein>
    <submittedName>
        <fullName evidence="2">Uncharacterized protein</fullName>
    </submittedName>
</protein>
<evidence type="ECO:0000313" key="3">
    <source>
        <dbReference type="Proteomes" id="UP000001510"/>
    </source>
</evidence>
<dbReference type="HOGENOM" id="CLU_2955402_0_0_3"/>
<feature type="transmembrane region" description="Helical" evidence="1">
    <location>
        <begin position="20"/>
        <end position="42"/>
    </location>
</feature>
<reference evidence="2 3" key="1">
    <citation type="journal article" date="2007" name="DNA Res.">
        <title>Complete genomic structure of the bloom-forming toxic cyanobacterium Microcystis aeruginosa NIES-843.</title>
        <authorList>
            <person name="Kaneko T."/>
            <person name="Nakajima N."/>
            <person name="Okamoto S."/>
            <person name="Suzuki I."/>
            <person name="Tanabe Y."/>
            <person name="Tamaoki M."/>
            <person name="Nakamura Y."/>
            <person name="Kasai F."/>
            <person name="Watanabe A."/>
            <person name="Kawashima K."/>
            <person name="Kishida Y."/>
            <person name="Ono A."/>
            <person name="Shimizu Y."/>
            <person name="Takahashi C."/>
            <person name="Minami C."/>
            <person name="Fujishiro T."/>
            <person name="Kohara M."/>
            <person name="Katoh M."/>
            <person name="Nakazaki N."/>
            <person name="Nakayama S."/>
            <person name="Yamada M."/>
            <person name="Tabata S."/>
            <person name="Watanabe M.M."/>
        </authorList>
    </citation>
    <scope>NUCLEOTIDE SEQUENCE [LARGE SCALE GENOMIC DNA]</scope>
    <source>
        <strain evidence="3">NIES-843 / IAM M-247</strain>
    </source>
</reference>
<dbReference type="KEGG" id="mar:MAE_37220"/>
<evidence type="ECO:0000256" key="1">
    <source>
        <dbReference type="SAM" id="Phobius"/>
    </source>
</evidence>
<dbReference type="PaxDb" id="449447-MAE_37220"/>
<keyword evidence="1" id="KW-0812">Transmembrane</keyword>
<keyword evidence="1" id="KW-0472">Membrane</keyword>
<name>B0JNW4_MICAN</name>
<dbReference type="EnsemblBacteria" id="BAG03544">
    <property type="protein sequence ID" value="BAG03544"/>
    <property type="gene ID" value="MAE_37220"/>
</dbReference>